<name>A0A0C2WXA5_AMAMK</name>
<feature type="non-terminal residue" evidence="1">
    <location>
        <position position="1"/>
    </location>
</feature>
<reference evidence="1 2" key="1">
    <citation type="submission" date="2014-04" db="EMBL/GenBank/DDBJ databases">
        <title>Evolutionary Origins and Diversification of the Mycorrhizal Mutualists.</title>
        <authorList>
            <consortium name="DOE Joint Genome Institute"/>
            <consortium name="Mycorrhizal Genomics Consortium"/>
            <person name="Kohler A."/>
            <person name="Kuo A."/>
            <person name="Nagy L.G."/>
            <person name="Floudas D."/>
            <person name="Copeland A."/>
            <person name="Barry K.W."/>
            <person name="Cichocki N."/>
            <person name="Veneault-Fourrey C."/>
            <person name="LaButti K."/>
            <person name="Lindquist E.A."/>
            <person name="Lipzen A."/>
            <person name="Lundell T."/>
            <person name="Morin E."/>
            <person name="Murat C."/>
            <person name="Riley R."/>
            <person name="Ohm R."/>
            <person name="Sun H."/>
            <person name="Tunlid A."/>
            <person name="Henrissat B."/>
            <person name="Grigoriev I.V."/>
            <person name="Hibbett D.S."/>
            <person name="Martin F."/>
        </authorList>
    </citation>
    <scope>NUCLEOTIDE SEQUENCE [LARGE SCALE GENOMIC DNA]</scope>
    <source>
        <strain evidence="1 2">Koide BX008</strain>
    </source>
</reference>
<dbReference type="HOGENOM" id="CLU_3147092_0_0_1"/>
<dbReference type="Proteomes" id="UP000054549">
    <property type="component" value="Unassembled WGS sequence"/>
</dbReference>
<gene>
    <name evidence="1" type="ORF">M378DRAFT_160898</name>
</gene>
<organism evidence="1 2">
    <name type="scientific">Amanita muscaria (strain Koide BX008)</name>
    <dbReference type="NCBI Taxonomy" id="946122"/>
    <lineage>
        <taxon>Eukaryota</taxon>
        <taxon>Fungi</taxon>
        <taxon>Dikarya</taxon>
        <taxon>Basidiomycota</taxon>
        <taxon>Agaricomycotina</taxon>
        <taxon>Agaricomycetes</taxon>
        <taxon>Agaricomycetidae</taxon>
        <taxon>Agaricales</taxon>
        <taxon>Pluteineae</taxon>
        <taxon>Amanitaceae</taxon>
        <taxon>Amanita</taxon>
    </lineage>
</organism>
<protein>
    <submittedName>
        <fullName evidence="1">Uncharacterized protein</fullName>
    </submittedName>
</protein>
<dbReference type="AlphaFoldDB" id="A0A0C2WXA5"/>
<keyword evidence="2" id="KW-1185">Reference proteome</keyword>
<accession>A0A0C2WXA5</accession>
<dbReference type="InParanoid" id="A0A0C2WXA5"/>
<sequence>ESEGHRFRPIVDRLFQSLSLSLNRETSVTFKIVATSQHDCGTDDAGHYI</sequence>
<evidence type="ECO:0000313" key="1">
    <source>
        <dbReference type="EMBL" id="KIL66432.1"/>
    </source>
</evidence>
<evidence type="ECO:0000313" key="2">
    <source>
        <dbReference type="Proteomes" id="UP000054549"/>
    </source>
</evidence>
<proteinExistence type="predicted"/>
<dbReference type="EMBL" id="KN818236">
    <property type="protein sequence ID" value="KIL66432.1"/>
    <property type="molecule type" value="Genomic_DNA"/>
</dbReference>